<feature type="active site" evidence="2">
    <location>
        <position position="31"/>
    </location>
</feature>
<keyword evidence="4" id="KW-1185">Reference proteome</keyword>
<feature type="binding site" evidence="2">
    <location>
        <begin position="215"/>
        <end position="217"/>
    </location>
    <ligand>
        <name>ATP</name>
        <dbReference type="ChEBI" id="CHEBI:30616"/>
    </ligand>
</feature>
<dbReference type="GO" id="GO:0009102">
    <property type="term" value="P:biotin biosynthetic process"/>
    <property type="evidence" value="ECO:0007669"/>
    <property type="project" value="UniProtKB-UniRule"/>
</dbReference>
<organism evidence="3 4">
    <name type="scientific">Neorickettsia findlayensis</name>
    <dbReference type="NCBI Taxonomy" id="2686014"/>
    <lineage>
        <taxon>Bacteria</taxon>
        <taxon>Pseudomonadati</taxon>
        <taxon>Pseudomonadota</taxon>
        <taxon>Alphaproteobacteria</taxon>
        <taxon>Rickettsiales</taxon>
        <taxon>Anaplasmataceae</taxon>
        <taxon>Neorickettsia</taxon>
    </lineage>
</organism>
<comment type="catalytic activity">
    <reaction evidence="2">
        <text>(7R,8S)-7,8-diammoniononanoate + CO2 + ATP = (4R,5S)-dethiobiotin + ADP + phosphate + 3 H(+)</text>
        <dbReference type="Rhea" id="RHEA:15805"/>
        <dbReference type="ChEBI" id="CHEBI:15378"/>
        <dbReference type="ChEBI" id="CHEBI:16526"/>
        <dbReference type="ChEBI" id="CHEBI:30616"/>
        <dbReference type="ChEBI" id="CHEBI:43474"/>
        <dbReference type="ChEBI" id="CHEBI:149469"/>
        <dbReference type="ChEBI" id="CHEBI:149473"/>
        <dbReference type="ChEBI" id="CHEBI:456216"/>
        <dbReference type="EC" id="6.3.3.3"/>
    </reaction>
</comment>
<comment type="subcellular location">
    <subcellularLocation>
        <location evidence="2">Cytoplasm</location>
    </subcellularLocation>
</comment>
<feature type="binding site" evidence="2">
    <location>
        <position position="15"/>
    </location>
    <ligand>
        <name>Mg(2+)</name>
        <dbReference type="ChEBI" id="CHEBI:18420"/>
    </ligand>
</feature>
<accession>A0A6P1GAH7</accession>
<reference evidence="3 4" key="1">
    <citation type="journal article" date="2020" name="MBio">
        <title>Erratum for Teymournejad et al., 'Isolation and Molecular Analysis of a Novel Neorickettsia Species That Causes Potomac Horse Fever'.</title>
        <authorList>
            <person name="Teymournejad O."/>
            <person name="Lin M."/>
            <person name="Bekebrede H."/>
            <person name="Kamr A."/>
            <person name="Toribio R.E."/>
            <person name="Arroyo L.G."/>
            <person name="Baird J.D."/>
            <person name="Rikihisa Y."/>
        </authorList>
    </citation>
    <scope>NUCLEOTIDE SEQUENCE [LARGE SCALE GENOMIC DNA]</scope>
    <source>
        <strain evidence="3 4">Fin17</strain>
    </source>
</reference>
<proteinExistence type="inferred from homology"/>
<evidence type="ECO:0000256" key="2">
    <source>
        <dbReference type="HAMAP-Rule" id="MF_00336"/>
    </source>
</evidence>
<dbReference type="PANTHER" id="PTHR43210">
    <property type="entry name" value="DETHIOBIOTIN SYNTHETASE"/>
    <property type="match status" value="1"/>
</dbReference>
<comment type="subunit">
    <text evidence="2">Homodimer.</text>
</comment>
<dbReference type="GO" id="GO:0004141">
    <property type="term" value="F:dethiobiotin synthase activity"/>
    <property type="evidence" value="ECO:0007669"/>
    <property type="project" value="UniProtKB-UniRule"/>
</dbReference>
<keyword evidence="2" id="KW-0436">Ligase</keyword>
<dbReference type="PIRSF" id="PIRSF006755">
    <property type="entry name" value="DTB_synth"/>
    <property type="match status" value="1"/>
</dbReference>
<feature type="binding site" evidence="2">
    <location>
        <begin position="127"/>
        <end position="130"/>
    </location>
    <ligand>
        <name>ATP</name>
        <dbReference type="ChEBI" id="CHEBI:30616"/>
    </ligand>
</feature>
<dbReference type="SUPFAM" id="SSF52540">
    <property type="entry name" value="P-loop containing nucleoside triphosphate hydrolases"/>
    <property type="match status" value="1"/>
</dbReference>
<dbReference type="AlphaFoldDB" id="A0A6P1GAH7"/>
<feature type="binding site" evidence="2">
    <location>
        <begin position="188"/>
        <end position="189"/>
    </location>
    <ligand>
        <name>ATP</name>
        <dbReference type="ChEBI" id="CHEBI:30616"/>
    </ligand>
</feature>
<dbReference type="GO" id="GO:0000287">
    <property type="term" value="F:magnesium ion binding"/>
    <property type="evidence" value="ECO:0007669"/>
    <property type="project" value="UniProtKB-UniRule"/>
</dbReference>
<comment type="function">
    <text evidence="2">Catalyzes a mechanistically unusual reaction, the ATP-dependent insertion of CO2 between the N7 and N8 nitrogen atoms of 7,8-diaminopelargonic acid (DAPA, also called 7,8-diammoniononanoate) to form a ureido ring.</text>
</comment>
<reference evidence="3 4" key="2">
    <citation type="journal article" date="2020" name="MBio">
        <title>Isolation and Molecular Analysis of a Novel Neorickettsia Species That Causes Potomac Horse Fever.</title>
        <authorList>
            <person name="Teymournejad O."/>
            <person name="Lin M."/>
            <person name="Bekebrede H."/>
            <person name="Kamr A."/>
            <person name="Toribio R.E."/>
            <person name="Arroyo L.G."/>
            <person name="Baird J.D."/>
            <person name="Rikihisa Y."/>
        </authorList>
    </citation>
    <scope>NUCLEOTIDE SEQUENCE [LARGE SCALE GENOMIC DNA]</scope>
    <source>
        <strain evidence="3 4">Fin17</strain>
    </source>
</reference>
<keyword evidence="2" id="KW-0460">Magnesium</keyword>
<feature type="binding site" evidence="2">
    <location>
        <position position="40"/>
    </location>
    <ligand>
        <name>ATP</name>
        <dbReference type="ChEBI" id="CHEBI:30616"/>
    </ligand>
</feature>
<keyword evidence="2" id="KW-0963">Cytoplasm</keyword>
<dbReference type="HAMAP" id="MF_00336">
    <property type="entry name" value="BioD"/>
    <property type="match status" value="1"/>
</dbReference>
<dbReference type="GO" id="GO:0005524">
    <property type="term" value="F:ATP binding"/>
    <property type="evidence" value="ECO:0007669"/>
    <property type="project" value="UniProtKB-UniRule"/>
</dbReference>
<feature type="binding site" evidence="2">
    <location>
        <position position="127"/>
    </location>
    <ligand>
        <name>Mg(2+)</name>
        <dbReference type="ChEBI" id="CHEBI:18420"/>
    </ligand>
</feature>
<dbReference type="InterPro" id="IPR004472">
    <property type="entry name" value="DTB_synth_BioD"/>
</dbReference>
<dbReference type="CDD" id="cd03109">
    <property type="entry name" value="DTBS"/>
    <property type="match status" value="1"/>
</dbReference>
<comment type="cofactor">
    <cofactor evidence="2">
        <name>Mg(2+)</name>
        <dbReference type="ChEBI" id="CHEBI:18420"/>
    </cofactor>
</comment>
<dbReference type="Pfam" id="PF13500">
    <property type="entry name" value="AAA_26"/>
    <property type="match status" value="2"/>
</dbReference>
<feature type="binding site" evidence="2">
    <location>
        <position position="35"/>
    </location>
    <ligand>
        <name>substrate</name>
    </ligand>
</feature>
<dbReference type="GO" id="GO:0005829">
    <property type="term" value="C:cytosol"/>
    <property type="evidence" value="ECO:0007669"/>
    <property type="project" value="TreeGrafter"/>
</dbReference>
<dbReference type="Proteomes" id="UP000464912">
    <property type="component" value="Chromosome"/>
</dbReference>
<comment type="caution">
    <text evidence="2">Lacks conserved residue(s) required for the propagation of feature annotation.</text>
</comment>
<keyword evidence="1 2" id="KW-0093">Biotin biosynthesis</keyword>
<comment type="pathway">
    <text evidence="2">Cofactor biosynthesis; biotin biosynthesis; biotin from 7,8-diaminononanoate: step 1/2.</text>
</comment>
<dbReference type="Gene3D" id="3.40.50.300">
    <property type="entry name" value="P-loop containing nucleotide triphosphate hydrolases"/>
    <property type="match status" value="1"/>
</dbReference>
<gene>
    <name evidence="2" type="primary">bioD</name>
    <name evidence="3" type="ORF">GP480_02480</name>
</gene>
<sequence>MAIFVTGTDTNVGKTIISSWICLHLGWDYFKPIQTGNSSDNGFIFSITGVPTYDSIFSFPEPIAPHVAAKINGRPIDIFKIQLPKHRKGLGEKIHSIPTIEHEQSKFISAATQVKDREKENNNVVIEGAGGVLVPLQENGIKMVDLIQHLKVPVIIVSRSTLGTINHTLLTLEALRAREIKVLGVVINSTCEDFLEYNSKAIAEYGSTKILATFPHLKEVTRDSILSIQMHDSMKALLKSH</sequence>
<dbReference type="InterPro" id="IPR027417">
    <property type="entry name" value="P-loop_NTPase"/>
</dbReference>
<keyword evidence="2" id="KW-0067">ATP-binding</keyword>
<evidence type="ECO:0000313" key="3">
    <source>
        <dbReference type="EMBL" id="QHD65302.1"/>
    </source>
</evidence>
<evidence type="ECO:0000256" key="1">
    <source>
        <dbReference type="ARBA" id="ARBA00022756"/>
    </source>
</evidence>
<comment type="similarity">
    <text evidence="2">Belongs to the dethiobiotin synthetase family.</text>
</comment>
<name>A0A6P1GAH7_9RICK</name>
<dbReference type="PANTHER" id="PTHR43210:SF5">
    <property type="entry name" value="DETHIOBIOTIN SYNTHETASE"/>
    <property type="match status" value="1"/>
</dbReference>
<dbReference type="KEGG" id="nef:GP480_02480"/>
<dbReference type="RefSeq" id="WP_160095573.1">
    <property type="nucleotide sequence ID" value="NZ_CP047224.1"/>
</dbReference>
<dbReference type="EC" id="6.3.3.3" evidence="2"/>
<keyword evidence="2" id="KW-0547">Nucleotide-binding</keyword>
<feature type="binding site" evidence="2">
    <location>
        <position position="40"/>
    </location>
    <ligand>
        <name>Mg(2+)</name>
        <dbReference type="ChEBI" id="CHEBI:18420"/>
    </ligand>
</feature>
<evidence type="ECO:0000313" key="4">
    <source>
        <dbReference type="Proteomes" id="UP000464912"/>
    </source>
</evidence>
<keyword evidence="2" id="KW-0479">Metal-binding</keyword>
<dbReference type="UniPathway" id="UPA00078">
    <property type="reaction ID" value="UER00161"/>
</dbReference>
<protein>
    <recommendedName>
        <fullName evidence="2">ATP-dependent dethiobiotin synthetase BioD</fullName>
        <ecNumber evidence="2">6.3.3.3</ecNumber>
    </recommendedName>
    <alternativeName>
        <fullName evidence="2">DTB synthetase</fullName>
        <shortName evidence="2">DTBS</shortName>
    </alternativeName>
    <alternativeName>
        <fullName evidence="2">Dethiobiotin synthase</fullName>
    </alternativeName>
</protein>
<dbReference type="EMBL" id="CP047224">
    <property type="protein sequence ID" value="QHD65302.1"/>
    <property type="molecule type" value="Genomic_DNA"/>
</dbReference>
<feature type="binding site" evidence="2">
    <location>
        <begin position="11"/>
        <end position="16"/>
    </location>
    <ligand>
        <name>ATP</name>
        <dbReference type="ChEBI" id="CHEBI:30616"/>
    </ligand>
</feature>